<protein>
    <submittedName>
        <fullName evidence="2">Uncharacterized protein</fullName>
    </submittedName>
</protein>
<dbReference type="AlphaFoldDB" id="A0AAE9JDC4"/>
<dbReference type="EMBL" id="CP092622">
    <property type="protein sequence ID" value="UMM25840.1"/>
    <property type="molecule type" value="Genomic_DNA"/>
</dbReference>
<evidence type="ECO:0000313" key="2">
    <source>
        <dbReference type="EMBL" id="UMM25840.1"/>
    </source>
</evidence>
<feature type="chain" id="PRO_5042296402" evidence="1">
    <location>
        <begin position="36"/>
        <end position="85"/>
    </location>
</feature>
<keyword evidence="3" id="KW-1185">Reference proteome</keyword>
<sequence length="85" mass="9699">MPWRLRKNHQRSKFNKMNFLPTVFSILLLISLTSAQFFFPFGMGSNSNGYNNNYYNGGGQTYGNGYGVKDSEGFFAMCKGWTCQN</sequence>
<keyword evidence="1" id="KW-0732">Signal</keyword>
<reference evidence="2 3" key="1">
    <citation type="submission" date="2022-04" db="EMBL/GenBank/DDBJ databases">
        <title>Chromosome-level reference genomes for two strains of Caenorhabditis briggsae: an improved platform for comparative genomics.</title>
        <authorList>
            <person name="Stevens L."/>
            <person name="Andersen E."/>
        </authorList>
    </citation>
    <scope>NUCLEOTIDE SEQUENCE [LARGE SCALE GENOMIC DNA]</scope>
    <source>
        <strain evidence="2">VX34</strain>
        <tissue evidence="2">Whole-organism</tissue>
    </source>
</reference>
<name>A0AAE9JDC4_CAEBR</name>
<gene>
    <name evidence="2" type="ORF">L5515_005493</name>
</gene>
<accession>A0AAE9JDC4</accession>
<dbReference type="Proteomes" id="UP000829354">
    <property type="component" value="Chromosome III"/>
</dbReference>
<organism evidence="2 3">
    <name type="scientific">Caenorhabditis briggsae</name>
    <dbReference type="NCBI Taxonomy" id="6238"/>
    <lineage>
        <taxon>Eukaryota</taxon>
        <taxon>Metazoa</taxon>
        <taxon>Ecdysozoa</taxon>
        <taxon>Nematoda</taxon>
        <taxon>Chromadorea</taxon>
        <taxon>Rhabditida</taxon>
        <taxon>Rhabditina</taxon>
        <taxon>Rhabditomorpha</taxon>
        <taxon>Rhabditoidea</taxon>
        <taxon>Rhabditidae</taxon>
        <taxon>Peloderinae</taxon>
        <taxon>Caenorhabditis</taxon>
    </lineage>
</organism>
<evidence type="ECO:0000313" key="3">
    <source>
        <dbReference type="Proteomes" id="UP000829354"/>
    </source>
</evidence>
<feature type="signal peptide" evidence="1">
    <location>
        <begin position="1"/>
        <end position="35"/>
    </location>
</feature>
<proteinExistence type="predicted"/>
<evidence type="ECO:0000256" key="1">
    <source>
        <dbReference type="SAM" id="SignalP"/>
    </source>
</evidence>